<protein>
    <submittedName>
        <fullName evidence="3">META domain-containing protein</fullName>
    </submittedName>
</protein>
<proteinExistence type="predicted"/>
<dbReference type="PROSITE" id="PS51257">
    <property type="entry name" value="PROKAR_LIPOPROTEIN"/>
    <property type="match status" value="1"/>
</dbReference>
<dbReference type="Gene3D" id="2.40.128.270">
    <property type="match status" value="1"/>
</dbReference>
<keyword evidence="4" id="KW-1185">Reference proteome</keyword>
<dbReference type="OrthoDB" id="5348860at2"/>
<keyword evidence="1" id="KW-0732">Signal</keyword>
<dbReference type="Pfam" id="PF03724">
    <property type="entry name" value="META"/>
    <property type="match status" value="1"/>
</dbReference>
<dbReference type="Proteomes" id="UP000256708">
    <property type="component" value="Unassembled WGS sequence"/>
</dbReference>
<feature type="chain" id="PRO_5017548392" evidence="1">
    <location>
        <begin position="24"/>
        <end position="161"/>
    </location>
</feature>
<organism evidence="3 4">
    <name type="scientific">Pontibacter diazotrophicus</name>
    <dbReference type="NCBI Taxonomy" id="1400979"/>
    <lineage>
        <taxon>Bacteria</taxon>
        <taxon>Pseudomonadati</taxon>
        <taxon>Bacteroidota</taxon>
        <taxon>Cytophagia</taxon>
        <taxon>Cytophagales</taxon>
        <taxon>Hymenobacteraceae</taxon>
        <taxon>Pontibacter</taxon>
    </lineage>
</organism>
<dbReference type="EMBL" id="QRGR01000006">
    <property type="protein sequence ID" value="RDV16017.1"/>
    <property type="molecule type" value="Genomic_DNA"/>
</dbReference>
<accession>A0A3D8LF44</accession>
<feature type="domain" description="DUF306" evidence="2">
    <location>
        <begin position="33"/>
        <end position="140"/>
    </location>
</feature>
<name>A0A3D8LF44_9BACT</name>
<dbReference type="InterPro" id="IPR038670">
    <property type="entry name" value="HslJ-like_sf"/>
</dbReference>
<dbReference type="AlphaFoldDB" id="A0A3D8LF44"/>
<evidence type="ECO:0000256" key="1">
    <source>
        <dbReference type="SAM" id="SignalP"/>
    </source>
</evidence>
<feature type="signal peptide" evidence="1">
    <location>
        <begin position="1"/>
        <end position="23"/>
    </location>
</feature>
<dbReference type="RefSeq" id="WP_115564729.1">
    <property type="nucleotide sequence ID" value="NZ_QRGR01000006.1"/>
</dbReference>
<evidence type="ECO:0000313" key="4">
    <source>
        <dbReference type="Proteomes" id="UP000256708"/>
    </source>
</evidence>
<evidence type="ECO:0000259" key="2">
    <source>
        <dbReference type="Pfam" id="PF03724"/>
    </source>
</evidence>
<dbReference type="PANTHER" id="PTHR35535:SF1">
    <property type="entry name" value="HEAT SHOCK PROTEIN HSLJ"/>
    <property type="match status" value="1"/>
</dbReference>
<dbReference type="PANTHER" id="PTHR35535">
    <property type="entry name" value="HEAT SHOCK PROTEIN HSLJ"/>
    <property type="match status" value="1"/>
</dbReference>
<gene>
    <name evidence="3" type="ORF">DXT99_06500</name>
</gene>
<sequence length="161" mass="18067">MKTLTAILPVALLLLFLSSSCTLQNNTLTTQTETVQDAYWILVSLEGQNVQAPKDTRTAYIRFEENDDDVIGYTGCNRITGSYTLTDERLQLSELSTTRMTCADMQLENQMLEVLSRVNTYRISGDVLTLYDGDKAVATFMTGNVEVMESDLDRNINNDND</sequence>
<comment type="caution">
    <text evidence="3">The sequence shown here is derived from an EMBL/GenBank/DDBJ whole genome shotgun (WGS) entry which is preliminary data.</text>
</comment>
<dbReference type="InterPro" id="IPR053147">
    <property type="entry name" value="Hsp_HslJ-like"/>
</dbReference>
<reference evidence="4" key="1">
    <citation type="submission" date="2018-08" db="EMBL/GenBank/DDBJ databases">
        <authorList>
            <person name="Liu Z.-W."/>
            <person name="Du Z.-J."/>
        </authorList>
    </citation>
    <scope>NUCLEOTIDE SEQUENCE [LARGE SCALE GENOMIC DNA]</scope>
    <source>
        <strain evidence="4">H4X</strain>
    </source>
</reference>
<dbReference type="InterPro" id="IPR005184">
    <property type="entry name" value="DUF306_Meta_HslJ"/>
</dbReference>
<evidence type="ECO:0000313" key="3">
    <source>
        <dbReference type="EMBL" id="RDV16017.1"/>
    </source>
</evidence>